<feature type="compositionally biased region" description="Basic and acidic residues" evidence="1">
    <location>
        <begin position="126"/>
        <end position="139"/>
    </location>
</feature>
<proteinExistence type="evidence at transcript level"/>
<feature type="compositionally biased region" description="Polar residues" evidence="1">
    <location>
        <begin position="113"/>
        <end position="122"/>
    </location>
</feature>
<dbReference type="AlphaFoldDB" id="A0A346PYD7"/>
<feature type="compositionally biased region" description="Basic and acidic residues" evidence="1">
    <location>
        <begin position="54"/>
        <end position="64"/>
    </location>
</feature>
<dbReference type="Gene3D" id="1.10.287.700">
    <property type="entry name" value="Helix hairpin bin"/>
    <property type="match status" value="1"/>
</dbReference>
<feature type="compositionally biased region" description="Basic and acidic residues" evidence="1">
    <location>
        <begin position="1"/>
        <end position="28"/>
    </location>
</feature>
<dbReference type="EMBL" id="MG020652">
    <property type="protein sequence ID" value="AXR85325.1"/>
    <property type="molecule type" value="mRNA"/>
</dbReference>
<evidence type="ECO:0000256" key="1">
    <source>
        <dbReference type="SAM" id="MobiDB-lite"/>
    </source>
</evidence>
<organism evidence="2">
    <name type="scientific">Sanionia uncinata</name>
    <dbReference type="NCBI Taxonomy" id="140003"/>
    <lineage>
        <taxon>Eukaryota</taxon>
        <taxon>Viridiplantae</taxon>
        <taxon>Streptophyta</taxon>
        <taxon>Embryophyta</taxon>
        <taxon>Bryophyta</taxon>
        <taxon>Bryophytina</taxon>
        <taxon>Bryopsida</taxon>
        <taxon>Bryidae</taxon>
        <taxon>Hypnanae</taxon>
        <taxon>Hypnales</taxon>
        <taxon>Amblystegiaceae</taxon>
        <taxon>Sanionia</taxon>
    </lineage>
</organism>
<feature type="region of interest" description="Disordered" evidence="1">
    <location>
        <begin position="1"/>
        <end position="151"/>
    </location>
</feature>
<reference evidence="2" key="1">
    <citation type="submission" date="2017-09" db="EMBL/GenBank/DDBJ databases">
        <title>Characterization of reference genes for quantitative real-time PCR in the Antarctic moss Sanionia uncinata under cold and drought stress conditions.</title>
        <authorList>
            <person name="Park M."/>
            <person name="Lee H."/>
        </authorList>
    </citation>
    <scope>NUCLEOTIDE SEQUENCE</scope>
</reference>
<evidence type="ECO:0000313" key="2">
    <source>
        <dbReference type="EMBL" id="AXR85325.1"/>
    </source>
</evidence>
<protein>
    <submittedName>
        <fullName evidence="2">LEA</fullName>
    </submittedName>
</protein>
<accession>A0A346PYD7</accession>
<feature type="compositionally biased region" description="Polar residues" evidence="1">
    <location>
        <begin position="87"/>
        <end position="100"/>
    </location>
</feature>
<feature type="compositionally biased region" description="Polar residues" evidence="1">
    <location>
        <begin position="65"/>
        <end position="79"/>
    </location>
</feature>
<sequence length="174" mass="18285">MADFDGAKNKAHEDAENILKSADKKADEALDGLDTQGIKDDGADAQAAPTVGEKASDATEKTKESTGQAWESTKQGTSDATEKTKESTGQAWESTKQGTSDAAEKTKAGTGQAWESTKQGTSDAAEATKEKAGQAKDETASLLQKGGEKVQGVVAKAYDALDKANRYETYQSKE</sequence>
<name>A0A346PYD7_9BRYO</name>